<dbReference type="InterPro" id="IPR051448">
    <property type="entry name" value="CdaR-like_regulators"/>
</dbReference>
<evidence type="ECO:0000313" key="3">
    <source>
        <dbReference type="Proteomes" id="UP000061665"/>
    </source>
</evidence>
<dbReference type="EMBL" id="LOZE01000012">
    <property type="protein sequence ID" value="KVM40057.1"/>
    <property type="molecule type" value="Genomic_DNA"/>
</dbReference>
<reference evidence="2 3" key="1">
    <citation type="submission" date="2015-11" db="EMBL/GenBank/DDBJ databases">
        <title>Expanding the genomic diversity of Burkholderia species for the development of highly accurate diagnostics.</title>
        <authorList>
            <person name="Sahl J."/>
            <person name="Keim P."/>
            <person name="Wagner D."/>
        </authorList>
    </citation>
    <scope>NUCLEOTIDE SEQUENCE [LARGE SCALE GENOMIC DNA]</scope>
    <source>
        <strain evidence="2 3">MSMB2058</strain>
    </source>
</reference>
<dbReference type="InterPro" id="IPR042070">
    <property type="entry name" value="PucR_C-HTH_sf"/>
</dbReference>
<dbReference type="PANTHER" id="PTHR33744">
    <property type="entry name" value="CARBOHYDRATE DIACID REGULATOR"/>
    <property type="match status" value="1"/>
</dbReference>
<organism evidence="2 3">
    <name type="scientific">Burkholderia ubonensis</name>
    <dbReference type="NCBI Taxonomy" id="101571"/>
    <lineage>
        <taxon>Bacteria</taxon>
        <taxon>Pseudomonadati</taxon>
        <taxon>Pseudomonadota</taxon>
        <taxon>Betaproteobacteria</taxon>
        <taxon>Burkholderiales</taxon>
        <taxon>Burkholderiaceae</taxon>
        <taxon>Burkholderia</taxon>
        <taxon>Burkholderia cepacia complex</taxon>
    </lineage>
</organism>
<dbReference type="Gene3D" id="1.10.10.2840">
    <property type="entry name" value="PucR C-terminal helix-turn-helix domain"/>
    <property type="match status" value="1"/>
</dbReference>
<name>A0AB73G919_9BURK</name>
<dbReference type="Proteomes" id="UP000061665">
    <property type="component" value="Unassembled WGS sequence"/>
</dbReference>
<comment type="caution">
    <text evidence="2">The sequence shown here is derived from an EMBL/GenBank/DDBJ whole genome shotgun (WGS) entry which is preliminary data.</text>
</comment>
<dbReference type="InterPro" id="IPR025736">
    <property type="entry name" value="PucR_C-HTH_dom"/>
</dbReference>
<dbReference type="PANTHER" id="PTHR33744:SF1">
    <property type="entry name" value="DNA-BINDING TRANSCRIPTIONAL ACTIVATOR ADER"/>
    <property type="match status" value="1"/>
</dbReference>
<feature type="domain" description="PucR C-terminal helix-turn-helix" evidence="1">
    <location>
        <begin position="36"/>
        <end position="94"/>
    </location>
</feature>
<sequence>MHRFSDIVVGECIRSHDSALGYLLSLMQELSGEQDLILTLETFFANMQRRKVTAAALGVHPDTLDHRLKRIENILGAKLDQAAWIAKLEIALKLQGTGERSR</sequence>
<gene>
    <name evidence="2" type="ORF">WJ53_01490</name>
</gene>
<dbReference type="AlphaFoldDB" id="A0AB73G919"/>
<proteinExistence type="predicted"/>
<dbReference type="Pfam" id="PF13556">
    <property type="entry name" value="HTH_30"/>
    <property type="match status" value="1"/>
</dbReference>
<protein>
    <recommendedName>
        <fullName evidence="1">PucR C-terminal helix-turn-helix domain-containing protein</fullName>
    </recommendedName>
</protein>
<accession>A0AB73G919</accession>
<evidence type="ECO:0000313" key="2">
    <source>
        <dbReference type="EMBL" id="KVM40057.1"/>
    </source>
</evidence>
<evidence type="ECO:0000259" key="1">
    <source>
        <dbReference type="Pfam" id="PF13556"/>
    </source>
</evidence>